<organism evidence="1 2">
    <name type="scientific">Xanthomonas sacchari</name>
    <dbReference type="NCBI Taxonomy" id="56458"/>
    <lineage>
        <taxon>Bacteria</taxon>
        <taxon>Pseudomonadati</taxon>
        <taxon>Pseudomonadota</taxon>
        <taxon>Gammaproteobacteria</taxon>
        <taxon>Lysobacterales</taxon>
        <taxon>Lysobacteraceae</taxon>
        <taxon>Xanthomonas</taxon>
    </lineage>
</organism>
<gene>
    <name evidence="1" type="ORF">NB700_001879</name>
</gene>
<comment type="caution">
    <text evidence="1">The sequence shown here is derived from an EMBL/GenBank/DDBJ whole genome shotgun (WGS) entry which is preliminary data.</text>
</comment>
<evidence type="ECO:0000313" key="1">
    <source>
        <dbReference type="EMBL" id="MCW0399323.1"/>
    </source>
</evidence>
<accession>A0ABT3DV15</accession>
<protein>
    <submittedName>
        <fullName evidence="1">Uncharacterized protein</fullName>
    </submittedName>
</protein>
<dbReference type="Proteomes" id="UP001320843">
    <property type="component" value="Unassembled WGS sequence"/>
</dbReference>
<proteinExistence type="predicted"/>
<sequence length="67" mass="7129">MHLQRSDIDEHIEALEAELPVLAARCASAEAFMALLGQGQAYIAAGAGPADRQYVLERIGALQPGPR</sequence>
<name>A0ABT3DV15_9XANT</name>
<reference evidence="1 2" key="1">
    <citation type="submission" date="2022-06" db="EMBL/GenBank/DDBJ databases">
        <title>Dynamics of rice microbiomes reveals core vertical transmitted seed endophytes.</title>
        <authorList>
            <person name="Liao K."/>
            <person name="Zhang X."/>
        </authorList>
    </citation>
    <scope>NUCLEOTIDE SEQUENCE [LARGE SCALE GENOMIC DNA]</scope>
    <source>
        <strain evidence="1 2">YT10-10-1</strain>
    </source>
</reference>
<dbReference type="EMBL" id="JANFWR010000010">
    <property type="protein sequence ID" value="MCW0399323.1"/>
    <property type="molecule type" value="Genomic_DNA"/>
</dbReference>
<dbReference type="RefSeq" id="WP_267122736.1">
    <property type="nucleotide sequence ID" value="NZ_JANFWR010000010.1"/>
</dbReference>
<keyword evidence="2" id="KW-1185">Reference proteome</keyword>
<evidence type="ECO:0000313" key="2">
    <source>
        <dbReference type="Proteomes" id="UP001320843"/>
    </source>
</evidence>